<gene>
    <name evidence="1" type="ORF">Scep_006105</name>
</gene>
<reference evidence="1 2" key="1">
    <citation type="submission" date="2024-01" db="EMBL/GenBank/DDBJ databases">
        <title>Genome assemblies of Stephania.</title>
        <authorList>
            <person name="Yang L."/>
        </authorList>
    </citation>
    <scope>NUCLEOTIDE SEQUENCE [LARGE SCALE GENOMIC DNA]</scope>
    <source>
        <strain evidence="1">JXDWG</strain>
        <tissue evidence="1">Leaf</tissue>
    </source>
</reference>
<dbReference type="Proteomes" id="UP001419268">
    <property type="component" value="Unassembled WGS sequence"/>
</dbReference>
<dbReference type="EMBL" id="JBBNAG010000003">
    <property type="protein sequence ID" value="KAK9147348.1"/>
    <property type="molecule type" value="Genomic_DNA"/>
</dbReference>
<name>A0AAP0K959_9MAGN</name>
<sequence>MSGIHPVFHISMLRLAKSKADERPTVDLSQIDLSEDISYEDQPVQILDRMVQQLKDKFIPKVLVKWQFQGDS</sequence>
<proteinExistence type="predicted"/>
<protein>
    <submittedName>
        <fullName evidence="1">Uncharacterized protein</fullName>
    </submittedName>
</protein>
<dbReference type="PANTHER" id="PTHR46148">
    <property type="entry name" value="CHROMO DOMAIN-CONTAINING PROTEIN"/>
    <property type="match status" value="1"/>
</dbReference>
<keyword evidence="2" id="KW-1185">Reference proteome</keyword>
<organism evidence="1 2">
    <name type="scientific">Stephania cephalantha</name>
    <dbReference type="NCBI Taxonomy" id="152367"/>
    <lineage>
        <taxon>Eukaryota</taxon>
        <taxon>Viridiplantae</taxon>
        <taxon>Streptophyta</taxon>
        <taxon>Embryophyta</taxon>
        <taxon>Tracheophyta</taxon>
        <taxon>Spermatophyta</taxon>
        <taxon>Magnoliopsida</taxon>
        <taxon>Ranunculales</taxon>
        <taxon>Menispermaceae</taxon>
        <taxon>Menispermoideae</taxon>
        <taxon>Cissampelideae</taxon>
        <taxon>Stephania</taxon>
    </lineage>
</organism>
<evidence type="ECO:0000313" key="2">
    <source>
        <dbReference type="Proteomes" id="UP001419268"/>
    </source>
</evidence>
<accession>A0AAP0K959</accession>
<dbReference type="PANTHER" id="PTHR46148:SF57">
    <property type="entry name" value="OS12G0499874 PROTEIN"/>
    <property type="match status" value="1"/>
</dbReference>
<evidence type="ECO:0000313" key="1">
    <source>
        <dbReference type="EMBL" id="KAK9147348.1"/>
    </source>
</evidence>
<comment type="caution">
    <text evidence="1">The sequence shown here is derived from an EMBL/GenBank/DDBJ whole genome shotgun (WGS) entry which is preliminary data.</text>
</comment>
<dbReference type="AlphaFoldDB" id="A0AAP0K959"/>